<organism evidence="1 2">
    <name type="scientific">Coffea arabica</name>
    <name type="common">Arabian coffee</name>
    <dbReference type="NCBI Taxonomy" id="13443"/>
    <lineage>
        <taxon>Eukaryota</taxon>
        <taxon>Viridiplantae</taxon>
        <taxon>Streptophyta</taxon>
        <taxon>Embryophyta</taxon>
        <taxon>Tracheophyta</taxon>
        <taxon>Spermatophyta</taxon>
        <taxon>Magnoliopsida</taxon>
        <taxon>eudicotyledons</taxon>
        <taxon>Gunneridae</taxon>
        <taxon>Pentapetalae</taxon>
        <taxon>asterids</taxon>
        <taxon>lamiids</taxon>
        <taxon>Gentianales</taxon>
        <taxon>Rubiaceae</taxon>
        <taxon>Ixoroideae</taxon>
        <taxon>Gardenieae complex</taxon>
        <taxon>Bertiereae - Coffeeae clade</taxon>
        <taxon>Coffeeae</taxon>
        <taxon>Coffea</taxon>
    </lineage>
</organism>
<gene>
    <name evidence="2" type="primary">LOC113737206</name>
</gene>
<dbReference type="Proteomes" id="UP001652660">
    <property type="component" value="Chromosome 3e"/>
</dbReference>
<keyword evidence="1" id="KW-1185">Reference proteome</keyword>
<reference evidence="2" key="2">
    <citation type="submission" date="2025-08" db="UniProtKB">
        <authorList>
            <consortium name="RefSeq"/>
        </authorList>
    </citation>
    <scope>IDENTIFICATION</scope>
    <source>
        <tissue evidence="2">Leaves</tissue>
    </source>
</reference>
<dbReference type="OrthoDB" id="1922291at2759"/>
<accession>A0A6P6WXW7</accession>
<sequence length="163" mass="18245">MRIHPLCSKRNMNMRDAFDSSVNGHALKKLRKLPHVFGKVLELPFGSDADVDVEDSHETIRFIAKVEIDGEDVANEVRAHAVEIHPGVTKIVVRKDEGDLDLLLDKLNIDTWRFRLPRSAQPALASAVFVDGELIITVPKGNSREFGDGRDVWLGDSRLVLVQ</sequence>
<protein>
    <submittedName>
        <fullName evidence="2">Uncharacterized protein</fullName>
    </submittedName>
</protein>
<dbReference type="GeneID" id="113737206"/>
<dbReference type="PANTHER" id="PTHR33879:SF11">
    <property type="entry name" value="SHSP DOMAIN-CONTAINING PROTEIN"/>
    <property type="match status" value="1"/>
</dbReference>
<dbReference type="CDD" id="cd06464">
    <property type="entry name" value="ACD_sHsps-like"/>
    <property type="match status" value="1"/>
</dbReference>
<dbReference type="RefSeq" id="XP_027120269.1">
    <property type="nucleotide sequence ID" value="XM_027264468.2"/>
</dbReference>
<evidence type="ECO:0000313" key="2">
    <source>
        <dbReference type="RefSeq" id="XP_027120269.1"/>
    </source>
</evidence>
<evidence type="ECO:0000313" key="1">
    <source>
        <dbReference type="Proteomes" id="UP001652660"/>
    </source>
</evidence>
<name>A0A6P6WXW7_COFAR</name>
<proteinExistence type="predicted"/>
<dbReference type="AlphaFoldDB" id="A0A6P6WXW7"/>
<dbReference type="PANTHER" id="PTHR33879">
    <property type="entry name" value="17.6 KDA CLASS II HEAT SHOCK PROTEIN-RELATED"/>
    <property type="match status" value="1"/>
</dbReference>
<reference evidence="1" key="1">
    <citation type="journal article" date="2025" name="Foods">
        <title>Unveiling the Microbial Signatures of Arabica Coffee Cherries: Insights into Ripeness Specific Diversity, Functional Traits, and Implications for Quality and Safety.</title>
        <authorList>
            <consortium name="RefSeq"/>
            <person name="Tenea G.N."/>
            <person name="Cifuentes V."/>
            <person name="Reyes P."/>
            <person name="Cevallos-Vallejos M."/>
        </authorList>
    </citation>
    <scope>NUCLEOTIDE SEQUENCE [LARGE SCALE GENOMIC DNA]</scope>
</reference>